<accession>A0AAE4BQV9</accession>
<organism evidence="1 2">
    <name type="scientific">Aureibacter tunicatorum</name>
    <dbReference type="NCBI Taxonomy" id="866807"/>
    <lineage>
        <taxon>Bacteria</taxon>
        <taxon>Pseudomonadati</taxon>
        <taxon>Bacteroidota</taxon>
        <taxon>Cytophagia</taxon>
        <taxon>Cytophagales</taxon>
        <taxon>Persicobacteraceae</taxon>
        <taxon>Aureibacter</taxon>
    </lineage>
</organism>
<sequence>MKPIDFRSQNGTLQLQIDFTVSTVDSDSVIVNFSVIKNDKEKLKFEEMLIQNGDSKLTLESPEYLYFEKRKKNYLSRYTAKCTTQQLIKLFESSKWVIGFNDNDSHFLPSKKFTKNCSILNEEVFSVYF</sequence>
<gene>
    <name evidence="1" type="ORF">HNQ88_000977</name>
</gene>
<protein>
    <submittedName>
        <fullName evidence="1">Uncharacterized protein</fullName>
    </submittedName>
</protein>
<proteinExistence type="predicted"/>
<dbReference type="AlphaFoldDB" id="A0AAE4BQV9"/>
<name>A0AAE4BQV9_9BACT</name>
<keyword evidence="2" id="KW-1185">Reference proteome</keyword>
<dbReference type="EMBL" id="JAVDQD010000001">
    <property type="protein sequence ID" value="MDR6238001.1"/>
    <property type="molecule type" value="Genomic_DNA"/>
</dbReference>
<comment type="caution">
    <text evidence="1">The sequence shown here is derived from an EMBL/GenBank/DDBJ whole genome shotgun (WGS) entry which is preliminary data.</text>
</comment>
<reference evidence="1" key="1">
    <citation type="submission" date="2023-07" db="EMBL/GenBank/DDBJ databases">
        <title>Genomic Encyclopedia of Type Strains, Phase IV (KMG-IV): sequencing the most valuable type-strain genomes for metagenomic binning, comparative biology and taxonomic classification.</title>
        <authorList>
            <person name="Goeker M."/>
        </authorList>
    </citation>
    <scope>NUCLEOTIDE SEQUENCE</scope>
    <source>
        <strain evidence="1">DSM 26174</strain>
    </source>
</reference>
<dbReference type="Proteomes" id="UP001185092">
    <property type="component" value="Unassembled WGS sequence"/>
</dbReference>
<dbReference type="RefSeq" id="WP_309937472.1">
    <property type="nucleotide sequence ID" value="NZ_AP025305.1"/>
</dbReference>
<evidence type="ECO:0000313" key="1">
    <source>
        <dbReference type="EMBL" id="MDR6238001.1"/>
    </source>
</evidence>
<evidence type="ECO:0000313" key="2">
    <source>
        <dbReference type="Proteomes" id="UP001185092"/>
    </source>
</evidence>